<dbReference type="STRING" id="768706.Desor_3424"/>
<keyword evidence="4" id="KW-1185">Reference proteome</keyword>
<dbReference type="Proteomes" id="UP000006346">
    <property type="component" value="Chromosome"/>
</dbReference>
<dbReference type="AlphaFoldDB" id="G7WFP6"/>
<dbReference type="InterPro" id="IPR011990">
    <property type="entry name" value="TPR-like_helical_dom_sf"/>
</dbReference>
<protein>
    <submittedName>
        <fullName evidence="3">Uncharacterized protein</fullName>
    </submittedName>
</protein>
<dbReference type="InterPro" id="IPR019734">
    <property type="entry name" value="TPR_rpt"/>
</dbReference>
<dbReference type="SUPFAM" id="SSF48452">
    <property type="entry name" value="TPR-like"/>
    <property type="match status" value="1"/>
</dbReference>
<evidence type="ECO:0000313" key="3">
    <source>
        <dbReference type="EMBL" id="AET68919.1"/>
    </source>
</evidence>
<dbReference type="PROSITE" id="PS50005">
    <property type="entry name" value="TPR"/>
    <property type="match status" value="1"/>
</dbReference>
<proteinExistence type="predicted"/>
<dbReference type="HOGENOM" id="CLU_1101493_0_0_9"/>
<dbReference type="PATRIC" id="fig|768706.3.peg.3451"/>
<feature type="repeat" description="TPR" evidence="1">
    <location>
        <begin position="114"/>
        <end position="147"/>
    </location>
</feature>
<feature type="transmembrane region" description="Helical" evidence="2">
    <location>
        <begin position="29"/>
        <end position="47"/>
    </location>
</feature>
<name>G7WFP6_DESOD</name>
<dbReference type="KEGG" id="dor:Desor_3424"/>
<reference evidence="3 4" key="2">
    <citation type="journal article" date="2012" name="J. Bacteriol.">
        <title>Complete genome sequences of Desulfosporosinus orientis DSM765T, Desulfosporosinus youngiae DSM17734T, Desulfosporosinus meridiei DSM13257T, and Desulfosporosinus acidiphilus DSM22704T.</title>
        <authorList>
            <person name="Pester M."/>
            <person name="Brambilla E."/>
            <person name="Alazard D."/>
            <person name="Rattei T."/>
            <person name="Weinmaier T."/>
            <person name="Han J."/>
            <person name="Lucas S."/>
            <person name="Lapidus A."/>
            <person name="Cheng J.F."/>
            <person name="Goodwin L."/>
            <person name="Pitluck S."/>
            <person name="Peters L."/>
            <person name="Ovchinnikova G."/>
            <person name="Teshima H."/>
            <person name="Detter J.C."/>
            <person name="Han C.S."/>
            <person name="Tapia R."/>
            <person name="Land M.L."/>
            <person name="Hauser L."/>
            <person name="Kyrpides N.C."/>
            <person name="Ivanova N.N."/>
            <person name="Pagani I."/>
            <person name="Huntmann M."/>
            <person name="Wei C.L."/>
            <person name="Davenport K.W."/>
            <person name="Daligault H."/>
            <person name="Chain P.S."/>
            <person name="Chen A."/>
            <person name="Mavromatis K."/>
            <person name="Markowitz V."/>
            <person name="Szeto E."/>
            <person name="Mikhailova N."/>
            <person name="Pati A."/>
            <person name="Wagner M."/>
            <person name="Woyke T."/>
            <person name="Ollivier B."/>
            <person name="Klenk H.P."/>
            <person name="Spring S."/>
            <person name="Loy A."/>
        </authorList>
    </citation>
    <scope>NUCLEOTIDE SEQUENCE [LARGE SCALE GENOMIC DNA]</scope>
    <source>
        <strain evidence="4">ATCC 19365 / DSM 765 / NCIMB 8382 / VKM B-1628</strain>
    </source>
</reference>
<evidence type="ECO:0000256" key="1">
    <source>
        <dbReference type="PROSITE-ProRule" id="PRU00339"/>
    </source>
</evidence>
<dbReference type="Gene3D" id="1.25.40.10">
    <property type="entry name" value="Tetratricopeptide repeat domain"/>
    <property type="match status" value="1"/>
</dbReference>
<gene>
    <name evidence="3" type="ordered locus">Desor_3424</name>
</gene>
<feature type="transmembrane region" description="Helical" evidence="2">
    <location>
        <begin position="7"/>
        <end position="23"/>
    </location>
</feature>
<evidence type="ECO:0000256" key="2">
    <source>
        <dbReference type="SAM" id="Phobius"/>
    </source>
</evidence>
<organism evidence="3 4">
    <name type="scientific">Desulfosporosinus orientis (strain ATCC 19365 / DSM 765 / NCIMB 8382 / VKM B-1628 / Singapore I)</name>
    <name type="common">Desulfotomaculum orientis</name>
    <dbReference type="NCBI Taxonomy" id="768706"/>
    <lineage>
        <taxon>Bacteria</taxon>
        <taxon>Bacillati</taxon>
        <taxon>Bacillota</taxon>
        <taxon>Clostridia</taxon>
        <taxon>Eubacteriales</taxon>
        <taxon>Desulfitobacteriaceae</taxon>
        <taxon>Desulfosporosinus</taxon>
    </lineage>
</organism>
<keyword evidence="1" id="KW-0802">TPR repeat</keyword>
<keyword evidence="2" id="KW-0812">Transmembrane</keyword>
<evidence type="ECO:0000313" key="4">
    <source>
        <dbReference type="Proteomes" id="UP000006346"/>
    </source>
</evidence>
<reference evidence="4" key="1">
    <citation type="submission" date="2011-11" db="EMBL/GenBank/DDBJ databases">
        <title>Complete sequence of Desulfosporosinus orientis DSM 765.</title>
        <authorList>
            <person name="Lucas S."/>
            <person name="Han J."/>
            <person name="Lapidus A."/>
            <person name="Cheng J.-F."/>
            <person name="Goodwin L."/>
            <person name="Pitluck S."/>
            <person name="Peters L."/>
            <person name="Ovchinnikova G."/>
            <person name="Teshima H."/>
            <person name="Detter J.C."/>
            <person name="Han C."/>
            <person name="Tapia R."/>
            <person name="Land M."/>
            <person name="Hauser L."/>
            <person name="Kyrpides N."/>
            <person name="Ivanova N."/>
            <person name="Pagani I."/>
            <person name="Pester M."/>
            <person name="Spring S."/>
            <person name="Ollivier B."/>
            <person name="Rattei T."/>
            <person name="Klenk H.-P."/>
            <person name="Wagner M."/>
            <person name="Loy A."/>
            <person name="Woyke T."/>
        </authorList>
    </citation>
    <scope>NUCLEOTIDE SEQUENCE [LARGE SCALE GENOMIC DNA]</scope>
    <source>
        <strain evidence="4">ATCC 19365 / DSM 765 / NCIMB 8382 / VKM B-1628</strain>
    </source>
</reference>
<sequence>MSRMRVCAISVILCCVVLVFPWALRSDWIIWWILSVVILVIVGPLWSKIIKIYQDWRNNGELEVAIIDDSLAIKEFIPGEEKVVFENFDVKEKIEENLVVKEDSVMEVEAIPTVDKLIDLGFQEKQSGNFRLAADYFSRALDLNPEPDLAFYLIMDCYSILNDLGECELRLTKLRTHIHTFYYQFNSELRFHFDVWMNKEDLNKYFNE</sequence>
<accession>G7WFP6</accession>
<dbReference type="EMBL" id="CP003108">
    <property type="protein sequence ID" value="AET68919.1"/>
    <property type="molecule type" value="Genomic_DNA"/>
</dbReference>
<keyword evidence="2" id="KW-0472">Membrane</keyword>
<keyword evidence="2" id="KW-1133">Transmembrane helix</keyword>